<dbReference type="PANTHER" id="PTHR14074">
    <property type="entry name" value="HELICASE WITH DEATH DOMAIN-RELATED"/>
    <property type="match status" value="1"/>
</dbReference>
<dbReference type="InterPro" id="IPR014720">
    <property type="entry name" value="dsRBD_dom"/>
</dbReference>
<evidence type="ECO:0000259" key="7">
    <source>
        <dbReference type="PROSITE" id="PS50137"/>
    </source>
</evidence>
<dbReference type="Pfam" id="PF00271">
    <property type="entry name" value="Helicase_C"/>
    <property type="match status" value="1"/>
</dbReference>
<dbReference type="eggNOG" id="KOG0701">
    <property type="taxonomic scope" value="Eukaryota"/>
</dbReference>
<dbReference type="GeneID" id="19946206"/>
<evidence type="ECO:0000313" key="12">
    <source>
        <dbReference type="Proteomes" id="UP000030762"/>
    </source>
</evidence>
<sequence length="712" mass="78792">MASLRDYQEEVVALARTTNVVMVGSTGIGKTFVSIMLLREQDYSVQRAFVMAPTRQLVTQIHAKILKLTTLKVKAYCGREVEVWDHTQWANELLLNSVLVCTPEILRNILAKGYITFERINLLVFDECHHTAKRHPYNQIMKEYKKNAAVSKPRIFGTTACPTLECASNLEATLKKITMDANAMGLYAACAPMLHETYPARDDFMADKDDVTLLLEAVDGLRVFEYLMTKADYGAATPPEKRSARLAKLVMDCTSVYQNLGPWCLYRYLEIEIERQARKASLKCTTAGHMTGLDPQAIFALLLCRSKCHEVAFACTPKLQKIVDILRDRLFVTPVDTTAGDDETLGTTSASDDAASETDEDAYDNDSNAPKTLEDILSDLSDDDDDDVEDTDAPPTADNLKCVIFVNRRAECRALTDYLNARFPPPPSGTLFGCMLGQASSKDAASFDVPSMTQLLSAFESGDTRVMVSTSVSCEGVDFPMCAMVICADPITCPRMFIQVRGRARHADGACFYLTDAMAVDDATQFHVLVRQANEIGMLEFGCDKAVTLSTQPLSVIASTNRLQYTVSHSTQDAAIPSSLTVDETGAVLDLDSAISRLNEFCQSLPQFAKYNLSPVFTFNEMVTPTKQRRFQAKLQLPAQLDLPLFETPFMTSKAVAKAIAAFRACEALFLRGEIDAHLNPVHRNKKLRDLTTIARLTPPPKRPRGNETTVS</sequence>
<evidence type="ECO:0000256" key="6">
    <source>
        <dbReference type="SAM" id="MobiDB-lite"/>
    </source>
</evidence>
<organism evidence="11 12">
    <name type="scientific">Saprolegnia diclina (strain VS20)</name>
    <dbReference type="NCBI Taxonomy" id="1156394"/>
    <lineage>
        <taxon>Eukaryota</taxon>
        <taxon>Sar</taxon>
        <taxon>Stramenopiles</taxon>
        <taxon>Oomycota</taxon>
        <taxon>Saprolegniomycetes</taxon>
        <taxon>Saprolegniales</taxon>
        <taxon>Saprolegniaceae</taxon>
        <taxon>Saprolegnia</taxon>
    </lineage>
</organism>
<comment type="cofactor">
    <cofactor evidence="1">
        <name>Mg(2+)</name>
        <dbReference type="ChEBI" id="CHEBI:18420"/>
    </cofactor>
</comment>
<comment type="similarity">
    <text evidence="5">Belongs to the helicase family. Dicer subfamily.</text>
</comment>
<dbReference type="AlphaFoldDB" id="T0QTB3"/>
<dbReference type="RefSeq" id="XP_008609417.1">
    <property type="nucleotide sequence ID" value="XM_008611195.1"/>
</dbReference>
<dbReference type="InterPro" id="IPR038248">
    <property type="entry name" value="Dicer_dimer_sf"/>
</dbReference>
<accession>T0QTB3</accession>
<dbReference type="VEuPathDB" id="FungiDB:SDRG_05479"/>
<reference evidence="11 12" key="1">
    <citation type="submission" date="2012-04" db="EMBL/GenBank/DDBJ databases">
        <title>The Genome Sequence of Saprolegnia declina VS20.</title>
        <authorList>
            <consortium name="The Broad Institute Genome Sequencing Platform"/>
            <person name="Russ C."/>
            <person name="Nusbaum C."/>
            <person name="Tyler B."/>
            <person name="van West P."/>
            <person name="Dieguez-Uribeondo J."/>
            <person name="de Bruijn I."/>
            <person name="Tripathy S."/>
            <person name="Jiang R."/>
            <person name="Young S.K."/>
            <person name="Zeng Q."/>
            <person name="Gargeya S."/>
            <person name="Fitzgerald M."/>
            <person name="Haas B."/>
            <person name="Abouelleil A."/>
            <person name="Alvarado L."/>
            <person name="Arachchi H.M."/>
            <person name="Berlin A."/>
            <person name="Chapman S.B."/>
            <person name="Goldberg J."/>
            <person name="Griggs A."/>
            <person name="Gujja S."/>
            <person name="Hansen M."/>
            <person name="Howarth C."/>
            <person name="Imamovic A."/>
            <person name="Larimer J."/>
            <person name="McCowen C."/>
            <person name="Montmayeur A."/>
            <person name="Murphy C."/>
            <person name="Neiman D."/>
            <person name="Pearson M."/>
            <person name="Priest M."/>
            <person name="Roberts A."/>
            <person name="Saif S."/>
            <person name="Shea T."/>
            <person name="Sisk P."/>
            <person name="Sykes S."/>
            <person name="Wortman J."/>
            <person name="Nusbaum C."/>
            <person name="Birren B."/>
        </authorList>
    </citation>
    <scope>NUCLEOTIDE SEQUENCE [LARGE SCALE GENOMIC DNA]</scope>
    <source>
        <strain evidence="11 12">VS20</strain>
    </source>
</reference>
<evidence type="ECO:0000259" key="10">
    <source>
        <dbReference type="PROSITE" id="PS51327"/>
    </source>
</evidence>
<dbReference type="SMART" id="SM00490">
    <property type="entry name" value="HELICc"/>
    <property type="match status" value="1"/>
</dbReference>
<dbReference type="GO" id="GO:0016891">
    <property type="term" value="F:RNA endonuclease activity producing 5'-phosphomonoesters, hydrolytic mechanism"/>
    <property type="evidence" value="ECO:0007669"/>
    <property type="project" value="InterPro"/>
</dbReference>
<dbReference type="EMBL" id="JH767145">
    <property type="protein sequence ID" value="EQC37255.1"/>
    <property type="molecule type" value="Genomic_DNA"/>
</dbReference>
<evidence type="ECO:0000256" key="5">
    <source>
        <dbReference type="PROSITE-ProRule" id="PRU00657"/>
    </source>
</evidence>
<evidence type="ECO:0000256" key="2">
    <source>
        <dbReference type="ARBA" id="ARBA00022741"/>
    </source>
</evidence>
<dbReference type="SUPFAM" id="SSF52540">
    <property type="entry name" value="P-loop containing nucleoside triphosphate hydrolases"/>
    <property type="match status" value="1"/>
</dbReference>
<keyword evidence="2" id="KW-0547">Nucleotide-binding</keyword>
<feature type="domain" description="Dicer dsRNA-binding fold" evidence="10">
    <location>
        <begin position="594"/>
        <end position="689"/>
    </location>
</feature>
<dbReference type="InterPro" id="IPR011545">
    <property type="entry name" value="DEAD/DEAH_box_helicase_dom"/>
</dbReference>
<gene>
    <name evidence="11" type="ORF">SDRG_05479</name>
</gene>
<evidence type="ECO:0000259" key="8">
    <source>
        <dbReference type="PROSITE" id="PS51192"/>
    </source>
</evidence>
<feature type="compositionally biased region" description="Acidic residues" evidence="6">
    <location>
        <begin position="354"/>
        <end position="364"/>
    </location>
</feature>
<dbReference type="PROSITE" id="PS50137">
    <property type="entry name" value="DS_RBD"/>
    <property type="match status" value="1"/>
</dbReference>
<evidence type="ECO:0000256" key="4">
    <source>
        <dbReference type="ARBA" id="ARBA00022840"/>
    </source>
</evidence>
<dbReference type="InterPro" id="IPR027417">
    <property type="entry name" value="P-loop_NTPase"/>
</dbReference>
<protein>
    <submittedName>
        <fullName evidence="11">Uncharacterized protein</fullName>
    </submittedName>
</protein>
<dbReference type="GO" id="GO:0005524">
    <property type="term" value="F:ATP binding"/>
    <property type="evidence" value="ECO:0007669"/>
    <property type="project" value="UniProtKB-KW"/>
</dbReference>
<dbReference type="Proteomes" id="UP000030762">
    <property type="component" value="Unassembled WGS sequence"/>
</dbReference>
<dbReference type="Gene3D" id="3.40.50.300">
    <property type="entry name" value="P-loop containing nucleotide triphosphate hydrolases"/>
    <property type="match status" value="2"/>
</dbReference>
<feature type="domain" description="DRBM" evidence="7">
    <location>
        <begin position="593"/>
        <end position="671"/>
    </location>
</feature>
<keyword evidence="3" id="KW-0378">Hydrolase</keyword>
<evidence type="ECO:0000256" key="3">
    <source>
        <dbReference type="ARBA" id="ARBA00022801"/>
    </source>
</evidence>
<dbReference type="Pfam" id="PF00270">
    <property type="entry name" value="DEAD"/>
    <property type="match status" value="1"/>
</dbReference>
<dbReference type="Pfam" id="PF03368">
    <property type="entry name" value="Dicer_dimer"/>
    <property type="match status" value="1"/>
</dbReference>
<evidence type="ECO:0000259" key="9">
    <source>
        <dbReference type="PROSITE" id="PS51194"/>
    </source>
</evidence>
<dbReference type="GO" id="GO:0003723">
    <property type="term" value="F:RNA binding"/>
    <property type="evidence" value="ECO:0007669"/>
    <property type="project" value="UniProtKB-UniRule"/>
</dbReference>
<dbReference type="PANTHER" id="PTHR14074:SF16">
    <property type="entry name" value="ANTIVIRAL INNATE IMMUNE RESPONSE RECEPTOR RIG-I"/>
    <property type="match status" value="1"/>
</dbReference>
<dbReference type="PROSITE" id="PS51327">
    <property type="entry name" value="DICER_DSRBF"/>
    <property type="match status" value="1"/>
</dbReference>
<dbReference type="STRING" id="1156394.T0QTB3"/>
<dbReference type="InterPro" id="IPR005034">
    <property type="entry name" value="Dicer_dimerisation"/>
</dbReference>
<dbReference type="Gene3D" id="3.30.160.380">
    <property type="entry name" value="Dicer dimerisation domain"/>
    <property type="match status" value="1"/>
</dbReference>
<proteinExistence type="inferred from homology"/>
<dbReference type="SMART" id="SM00487">
    <property type="entry name" value="DEXDc"/>
    <property type="match status" value="1"/>
</dbReference>
<keyword evidence="4" id="KW-0067">ATP-binding</keyword>
<dbReference type="GO" id="GO:0005737">
    <property type="term" value="C:cytoplasm"/>
    <property type="evidence" value="ECO:0007669"/>
    <property type="project" value="TreeGrafter"/>
</dbReference>
<feature type="domain" description="Helicase C-terminal" evidence="9">
    <location>
        <begin position="372"/>
        <end position="555"/>
    </location>
</feature>
<keyword evidence="5" id="KW-0694">RNA-binding</keyword>
<dbReference type="InterPro" id="IPR001650">
    <property type="entry name" value="Helicase_C-like"/>
</dbReference>
<feature type="region of interest" description="Disordered" evidence="6">
    <location>
        <begin position="337"/>
        <end position="371"/>
    </location>
</feature>
<keyword evidence="12" id="KW-1185">Reference proteome</keyword>
<name>T0QTB3_SAPDV</name>
<dbReference type="InterPro" id="IPR014001">
    <property type="entry name" value="Helicase_ATP-bd"/>
</dbReference>
<feature type="domain" description="Helicase ATP-binding" evidence="8">
    <location>
        <begin position="11"/>
        <end position="180"/>
    </location>
</feature>
<dbReference type="OMA" id="HEVYYKQ"/>
<dbReference type="InParanoid" id="T0QTB3"/>
<evidence type="ECO:0000256" key="1">
    <source>
        <dbReference type="ARBA" id="ARBA00001946"/>
    </source>
</evidence>
<dbReference type="PROSITE" id="PS51192">
    <property type="entry name" value="HELICASE_ATP_BIND_1"/>
    <property type="match status" value="1"/>
</dbReference>
<dbReference type="PROSITE" id="PS51194">
    <property type="entry name" value="HELICASE_CTER"/>
    <property type="match status" value="1"/>
</dbReference>
<dbReference type="OrthoDB" id="6513042at2759"/>
<dbReference type="InterPro" id="IPR051363">
    <property type="entry name" value="RLR_Helicase"/>
</dbReference>
<evidence type="ECO:0000313" key="11">
    <source>
        <dbReference type="EMBL" id="EQC37255.1"/>
    </source>
</evidence>